<evidence type="ECO:0000313" key="3">
    <source>
        <dbReference type="Proteomes" id="UP001262767"/>
    </source>
</evidence>
<dbReference type="Proteomes" id="UP001262767">
    <property type="component" value="Unassembled WGS sequence"/>
</dbReference>
<dbReference type="RefSeq" id="WP_310076560.1">
    <property type="nucleotide sequence ID" value="NZ_JAVDSC010000001.1"/>
</dbReference>
<dbReference type="AlphaFoldDB" id="A0AAW8LEF2"/>
<comment type="caution">
    <text evidence="2">The sequence shown here is derived from an EMBL/GenBank/DDBJ whole genome shotgun (WGS) entry which is preliminary data.</text>
</comment>
<evidence type="ECO:0000313" key="2">
    <source>
        <dbReference type="EMBL" id="MDR6628126.1"/>
    </source>
</evidence>
<evidence type="ECO:0000256" key="1">
    <source>
        <dbReference type="SAM" id="Phobius"/>
    </source>
</evidence>
<protein>
    <submittedName>
        <fullName evidence="2">Uncharacterized protein</fullName>
    </submittedName>
</protein>
<keyword evidence="1" id="KW-1133">Transmembrane helix</keyword>
<name>A0AAW8LEF2_ACILW</name>
<keyword evidence="1" id="KW-0472">Membrane</keyword>
<feature type="transmembrane region" description="Helical" evidence="1">
    <location>
        <begin position="295"/>
        <end position="318"/>
    </location>
</feature>
<keyword evidence="1" id="KW-0812">Transmembrane</keyword>
<dbReference type="EMBL" id="JAVDSC010000001">
    <property type="protein sequence ID" value="MDR6628126.1"/>
    <property type="molecule type" value="Genomic_DNA"/>
</dbReference>
<organism evidence="2 3">
    <name type="scientific">Acinetobacter lwoffii</name>
    <dbReference type="NCBI Taxonomy" id="28090"/>
    <lineage>
        <taxon>Bacteria</taxon>
        <taxon>Pseudomonadati</taxon>
        <taxon>Pseudomonadota</taxon>
        <taxon>Gammaproteobacteria</taxon>
        <taxon>Moraxellales</taxon>
        <taxon>Moraxellaceae</taxon>
        <taxon>Acinetobacter</taxon>
    </lineage>
</organism>
<proteinExistence type="predicted"/>
<reference evidence="2" key="1">
    <citation type="submission" date="2023-07" db="EMBL/GenBank/DDBJ databases">
        <title>Sorghum-associated microbial communities from plants grown in Nebraska, USA.</title>
        <authorList>
            <person name="Schachtman D."/>
        </authorList>
    </citation>
    <scope>NUCLEOTIDE SEQUENCE</scope>
    <source>
        <strain evidence="2">BE44</strain>
    </source>
</reference>
<accession>A0AAW8LEF2</accession>
<gene>
    <name evidence="2" type="ORF">J2X86_000114</name>
</gene>
<feature type="transmembrane region" description="Helical" evidence="1">
    <location>
        <begin position="371"/>
        <end position="390"/>
    </location>
</feature>
<sequence length="417" mass="48529">MNNSISKAGIDLLLDLIKLTQDKQLSNRRTYSGRIARSDSARARLILTDLKDHIGETDRFYPNYDEEDGQIDICLPPFYNFSLKEMLESYPDLRIEVPNEIIYFEDIDYTYNPTDIHKIEDSISSLIIKNYLKSVSLYNLLKTQADHSNKNAKNEETIYYLGSKKLSVINNLTENPTTNLKNLYAFEINYINSNIHKEAIKNIITDSLNSYYMDKEISFNQICIDFDSIYDVVKNNYDVYISQFTFEKIKKEVEKFRTESITRINKSFSDIQMQIIAIPASLIVVASNLKTGDSFSFITNSIILLGALFFTIAVYIMCENQNDTLDNIKHEIDAQEKEFIKDPLFKDKAEINKNFSVMNTRFLKQKSNIKLVKRSIYLSITIMFITYFYIHIDNTCLTIDIPKLNNYYCLDTKNKST</sequence>